<evidence type="ECO:0000256" key="13">
    <source>
        <dbReference type="SAM" id="Phobius"/>
    </source>
</evidence>
<evidence type="ECO:0000256" key="1">
    <source>
        <dbReference type="ARBA" id="ARBA00004651"/>
    </source>
</evidence>
<protein>
    <recommendedName>
        <fullName evidence="14">Cytochrome b561 bacterial/Ni-hydrogenase domain-containing protein</fullName>
    </recommendedName>
</protein>
<evidence type="ECO:0000256" key="7">
    <source>
        <dbReference type="ARBA" id="ARBA00022723"/>
    </source>
</evidence>
<feature type="transmembrane region" description="Helical" evidence="13">
    <location>
        <begin position="112"/>
        <end position="135"/>
    </location>
</feature>
<feature type="compositionally biased region" description="Low complexity" evidence="12">
    <location>
        <begin position="7"/>
        <end position="16"/>
    </location>
</feature>
<name>A0ABQ1H2Q1_9SPHN</name>
<evidence type="ECO:0000256" key="5">
    <source>
        <dbReference type="ARBA" id="ARBA00022617"/>
    </source>
</evidence>
<evidence type="ECO:0000313" key="15">
    <source>
        <dbReference type="EMBL" id="GGA56643.1"/>
    </source>
</evidence>
<feature type="transmembrane region" description="Helical" evidence="13">
    <location>
        <begin position="222"/>
        <end position="247"/>
    </location>
</feature>
<keyword evidence="9 13" id="KW-1133">Transmembrane helix</keyword>
<evidence type="ECO:0000259" key="14">
    <source>
        <dbReference type="Pfam" id="PF01292"/>
    </source>
</evidence>
<feature type="transmembrane region" description="Helical" evidence="13">
    <location>
        <begin position="47"/>
        <end position="67"/>
    </location>
</feature>
<reference evidence="16" key="1">
    <citation type="journal article" date="2019" name="Int. J. Syst. Evol. Microbiol.">
        <title>The Global Catalogue of Microorganisms (GCM) 10K type strain sequencing project: providing services to taxonomists for standard genome sequencing and annotation.</title>
        <authorList>
            <consortium name="The Broad Institute Genomics Platform"/>
            <consortium name="The Broad Institute Genome Sequencing Center for Infectious Disease"/>
            <person name="Wu L."/>
            <person name="Ma J."/>
        </authorList>
    </citation>
    <scope>NUCLEOTIDE SEQUENCE [LARGE SCALE GENOMIC DNA]</scope>
    <source>
        <strain evidence="16">CGMCC 1.10106</strain>
    </source>
</reference>
<keyword evidence="8" id="KW-0249">Electron transport</keyword>
<comment type="similarity">
    <text evidence="2">Belongs to the HupC/HyaC/HydC family.</text>
</comment>
<dbReference type="InterPro" id="IPR000516">
    <property type="entry name" value="Ni-dep_Hydgase_cyt-B"/>
</dbReference>
<evidence type="ECO:0000256" key="8">
    <source>
        <dbReference type="ARBA" id="ARBA00022982"/>
    </source>
</evidence>
<dbReference type="PANTHER" id="PTHR30485:SF1">
    <property type="entry name" value="CYTOCHROME YDHU-RELATED"/>
    <property type="match status" value="1"/>
</dbReference>
<keyword evidence="11 13" id="KW-0472">Membrane</keyword>
<dbReference type="SUPFAM" id="SSF81342">
    <property type="entry name" value="Transmembrane di-heme cytochromes"/>
    <property type="match status" value="1"/>
</dbReference>
<keyword evidence="10" id="KW-0408">Iron</keyword>
<evidence type="ECO:0000256" key="3">
    <source>
        <dbReference type="ARBA" id="ARBA00022448"/>
    </source>
</evidence>
<evidence type="ECO:0000256" key="4">
    <source>
        <dbReference type="ARBA" id="ARBA00022475"/>
    </source>
</evidence>
<dbReference type="RefSeq" id="WP_188448713.1">
    <property type="nucleotide sequence ID" value="NZ_BMDW01000020.1"/>
</dbReference>
<keyword evidence="4" id="KW-1003">Cell membrane</keyword>
<dbReference type="Gene3D" id="1.20.950.20">
    <property type="entry name" value="Transmembrane di-heme cytochromes, Chain C"/>
    <property type="match status" value="1"/>
</dbReference>
<proteinExistence type="inferred from homology"/>
<feature type="region of interest" description="Disordered" evidence="12">
    <location>
        <begin position="1"/>
        <end position="21"/>
    </location>
</feature>
<dbReference type="InterPro" id="IPR011577">
    <property type="entry name" value="Cyt_b561_bac/Ni-Hgenase"/>
</dbReference>
<dbReference type="Pfam" id="PF01292">
    <property type="entry name" value="Ni_hydr_CYTB"/>
    <property type="match status" value="1"/>
</dbReference>
<organism evidence="15 16">
    <name type="scientific">Sphingomonas psychrolutea</name>
    <dbReference type="NCBI Taxonomy" id="1259676"/>
    <lineage>
        <taxon>Bacteria</taxon>
        <taxon>Pseudomonadati</taxon>
        <taxon>Pseudomonadota</taxon>
        <taxon>Alphaproteobacteria</taxon>
        <taxon>Sphingomonadales</taxon>
        <taxon>Sphingomonadaceae</taxon>
        <taxon>Sphingomonas</taxon>
    </lineage>
</organism>
<evidence type="ECO:0000256" key="2">
    <source>
        <dbReference type="ARBA" id="ARBA00008622"/>
    </source>
</evidence>
<sequence length="273" mass="29828">MTEASLSASPDSAIPVAVPPSAPPSAPLPAANAPGTPIYRHRLTTRIWHWVNVVTIFIMIGSGLTILNAHPHLYWGEFGANPDHPWFNTPHAPSYLTIPAGYNLALARRWHLTFALVFAFGLLFFMISSVLNAHFQKDLRIRLKELAPAHLWFDAKEHAALRFHDPKNPNARNIFQKLAYVAAIFVLIPAMIVSGLALSPTMSAAWPWVLDIVGGRASARSVHFLAASGLVIFIIVHVVLVILAGAFGEVKSMITGWWTVPDDHGAPTQEHGA</sequence>
<dbReference type="InterPro" id="IPR016174">
    <property type="entry name" value="Di-haem_cyt_TM"/>
</dbReference>
<evidence type="ECO:0000256" key="11">
    <source>
        <dbReference type="ARBA" id="ARBA00023136"/>
    </source>
</evidence>
<keyword evidence="7" id="KW-0479">Metal-binding</keyword>
<evidence type="ECO:0000256" key="9">
    <source>
        <dbReference type="ARBA" id="ARBA00022989"/>
    </source>
</evidence>
<comment type="subcellular location">
    <subcellularLocation>
        <location evidence="1">Cell membrane</location>
        <topology evidence="1">Multi-pass membrane protein</topology>
    </subcellularLocation>
</comment>
<evidence type="ECO:0000256" key="6">
    <source>
        <dbReference type="ARBA" id="ARBA00022692"/>
    </source>
</evidence>
<evidence type="ECO:0000256" key="10">
    <source>
        <dbReference type="ARBA" id="ARBA00023004"/>
    </source>
</evidence>
<evidence type="ECO:0000256" key="12">
    <source>
        <dbReference type="SAM" id="MobiDB-lite"/>
    </source>
</evidence>
<keyword evidence="6 13" id="KW-0812">Transmembrane</keyword>
<keyword evidence="3" id="KW-0813">Transport</keyword>
<dbReference type="EMBL" id="BMDW01000020">
    <property type="protein sequence ID" value="GGA56643.1"/>
    <property type="molecule type" value="Genomic_DNA"/>
</dbReference>
<feature type="transmembrane region" description="Helical" evidence="13">
    <location>
        <begin position="178"/>
        <end position="202"/>
    </location>
</feature>
<comment type="caution">
    <text evidence="15">The sequence shown here is derived from an EMBL/GenBank/DDBJ whole genome shotgun (WGS) entry which is preliminary data.</text>
</comment>
<dbReference type="InterPro" id="IPR051542">
    <property type="entry name" value="Hydrogenase_cytochrome"/>
</dbReference>
<evidence type="ECO:0000313" key="16">
    <source>
        <dbReference type="Proteomes" id="UP000618591"/>
    </source>
</evidence>
<dbReference type="PRINTS" id="PR00161">
    <property type="entry name" value="NIHGNASECYTB"/>
</dbReference>
<gene>
    <name evidence="15" type="ORF">GCM10011395_28860</name>
</gene>
<feature type="domain" description="Cytochrome b561 bacterial/Ni-hydrogenase" evidence="14">
    <location>
        <begin position="40"/>
        <end position="256"/>
    </location>
</feature>
<accession>A0ABQ1H2Q1</accession>
<keyword evidence="16" id="KW-1185">Reference proteome</keyword>
<dbReference type="Proteomes" id="UP000618591">
    <property type="component" value="Unassembled WGS sequence"/>
</dbReference>
<dbReference type="PANTHER" id="PTHR30485">
    <property type="entry name" value="NI/FE-HYDROGENASE 1 B-TYPE CYTOCHROME SUBUNIT"/>
    <property type="match status" value="1"/>
</dbReference>
<keyword evidence="5" id="KW-0349">Heme</keyword>